<dbReference type="SMART" id="SM00091">
    <property type="entry name" value="PAS"/>
    <property type="match status" value="1"/>
</dbReference>
<evidence type="ECO:0000259" key="2">
    <source>
        <dbReference type="PROSITE" id="PS50883"/>
    </source>
</evidence>
<dbReference type="SMART" id="SM00052">
    <property type="entry name" value="EAL"/>
    <property type="match status" value="1"/>
</dbReference>
<dbReference type="InterPro" id="IPR000700">
    <property type="entry name" value="PAS-assoc_C"/>
</dbReference>
<dbReference type="InterPro" id="IPR035965">
    <property type="entry name" value="PAS-like_dom_sf"/>
</dbReference>
<dbReference type="PROSITE" id="PS50113">
    <property type="entry name" value="PAC"/>
    <property type="match status" value="1"/>
</dbReference>
<dbReference type="PROSITE" id="PS50883">
    <property type="entry name" value="EAL"/>
    <property type="match status" value="1"/>
</dbReference>
<evidence type="ECO:0000259" key="1">
    <source>
        <dbReference type="PROSITE" id="PS50113"/>
    </source>
</evidence>
<dbReference type="PANTHER" id="PTHR33121">
    <property type="entry name" value="CYCLIC DI-GMP PHOSPHODIESTERASE PDEF"/>
    <property type="match status" value="1"/>
</dbReference>
<evidence type="ECO:0000313" key="4">
    <source>
        <dbReference type="Proteomes" id="UP001302072"/>
    </source>
</evidence>
<feature type="domain" description="EAL" evidence="2">
    <location>
        <begin position="18"/>
        <end position="268"/>
    </location>
</feature>
<dbReference type="Gene3D" id="3.20.20.450">
    <property type="entry name" value="EAL domain"/>
    <property type="match status" value="1"/>
</dbReference>
<sequence>MTAAEPPHARVEAASTVPEVTDDALEYALRTNAIVPFFQPIVDVQSGNLRGFEVLARWRASDGRLLLPDAFIPVAVSAGLIASLTINLVEQACRAAREWPGDFYLAFNMPPTMLQESATVDHIIATLKATGFPLRRIRVEMTEVEVVEDERAAELGIAHLRELGIKTMLDDFGTGYSSLVRLHRFQFDKIKIDGSFIRALEQDEASRKIVSAIVGLGKSLGAKVVAESVETRFQLEFLASIGCDTYQGWWLAPAMDAATAAGWLARFEPRQAAPSSTHLTPYQRQYQLEILYERSPVGLAFIDPDLRFAAANAKFCNMIHVPRYEVIGQKVTDVLPVEIGGRALELILRGFCDDQGDLSEVVMPHTAETFLLNHERVSDAGGVVLGVSVVCIDVTDTKRYEAALRAREQEDVYAAPGTPTVFWVAEESGELSYMTPHPPELAAMSVRERIDSWYARMDPPDRERVRSEWVGRDPAATTFQTRFRLEWPDGSRRWVLSRGDLKETGHARRWYGFFTDITREVELEERLGVEA</sequence>
<keyword evidence="4" id="KW-1185">Reference proteome</keyword>
<name>A0ABY9YS85_9GAMM</name>
<dbReference type="InterPro" id="IPR001633">
    <property type="entry name" value="EAL_dom"/>
</dbReference>
<dbReference type="CDD" id="cd00130">
    <property type="entry name" value="PAS"/>
    <property type="match status" value="1"/>
</dbReference>
<gene>
    <name evidence="3" type="ORF">PDM29_05770</name>
</gene>
<dbReference type="Pfam" id="PF08448">
    <property type="entry name" value="PAS_4"/>
    <property type="match status" value="1"/>
</dbReference>
<dbReference type="InterPro" id="IPR013656">
    <property type="entry name" value="PAS_4"/>
</dbReference>
<accession>A0ABY9YS85</accession>
<dbReference type="CDD" id="cd01948">
    <property type="entry name" value="EAL"/>
    <property type="match status" value="1"/>
</dbReference>
<reference evidence="3 4" key="1">
    <citation type="submission" date="2022-12" db="EMBL/GenBank/DDBJ databases">
        <title>Two new species, Stenotrophomonas aracearum and Stenotrophomonas oahuensis, isolated from Anthurium (Araceae family) in Hawaii.</title>
        <authorList>
            <person name="Chunag S.C."/>
            <person name="Dobhal S."/>
            <person name="Alvarez A."/>
            <person name="Arif M."/>
        </authorList>
    </citation>
    <scope>NUCLEOTIDE SEQUENCE [LARGE SCALE GENOMIC DNA]</scope>
    <source>
        <strain evidence="3 4">A5586</strain>
    </source>
</reference>
<dbReference type="NCBIfam" id="TIGR00229">
    <property type="entry name" value="sensory_box"/>
    <property type="match status" value="1"/>
</dbReference>
<dbReference type="PANTHER" id="PTHR33121:SF79">
    <property type="entry name" value="CYCLIC DI-GMP PHOSPHODIESTERASE PDED-RELATED"/>
    <property type="match status" value="1"/>
</dbReference>
<feature type="domain" description="PAC" evidence="1">
    <location>
        <begin position="479"/>
        <end position="529"/>
    </location>
</feature>
<evidence type="ECO:0000313" key="3">
    <source>
        <dbReference type="EMBL" id="WNH53787.1"/>
    </source>
</evidence>
<dbReference type="SUPFAM" id="SSF141868">
    <property type="entry name" value="EAL domain-like"/>
    <property type="match status" value="1"/>
</dbReference>
<dbReference type="Proteomes" id="UP001302072">
    <property type="component" value="Chromosome"/>
</dbReference>
<dbReference type="RefSeq" id="WP_311192917.1">
    <property type="nucleotide sequence ID" value="NZ_CP115541.1"/>
</dbReference>
<dbReference type="Gene3D" id="3.30.450.20">
    <property type="entry name" value="PAS domain"/>
    <property type="match status" value="2"/>
</dbReference>
<dbReference type="InterPro" id="IPR000014">
    <property type="entry name" value="PAS"/>
</dbReference>
<dbReference type="InterPro" id="IPR035919">
    <property type="entry name" value="EAL_sf"/>
</dbReference>
<dbReference type="InterPro" id="IPR050706">
    <property type="entry name" value="Cyclic-di-GMP_PDE-like"/>
</dbReference>
<organism evidence="3 4">
    <name type="scientific">Stenotrophomonas oahuensis</name>
    <dbReference type="NCBI Taxonomy" id="3003271"/>
    <lineage>
        <taxon>Bacteria</taxon>
        <taxon>Pseudomonadati</taxon>
        <taxon>Pseudomonadota</taxon>
        <taxon>Gammaproteobacteria</taxon>
        <taxon>Lysobacterales</taxon>
        <taxon>Lysobacteraceae</taxon>
        <taxon>Stenotrophomonas</taxon>
    </lineage>
</organism>
<dbReference type="EMBL" id="CP115541">
    <property type="protein sequence ID" value="WNH53787.1"/>
    <property type="molecule type" value="Genomic_DNA"/>
</dbReference>
<dbReference type="Pfam" id="PF00563">
    <property type="entry name" value="EAL"/>
    <property type="match status" value="1"/>
</dbReference>
<proteinExistence type="predicted"/>
<dbReference type="SUPFAM" id="SSF55785">
    <property type="entry name" value="PYP-like sensor domain (PAS domain)"/>
    <property type="match status" value="2"/>
</dbReference>
<protein>
    <submittedName>
        <fullName evidence="3">EAL domain-containing protein</fullName>
    </submittedName>
</protein>